<dbReference type="AlphaFoldDB" id="A0A0A0M9H6"/>
<keyword evidence="1" id="KW-0812">Transmembrane</keyword>
<dbReference type="Gene3D" id="3.30.565.10">
    <property type="entry name" value="Histidine kinase-like ATPase, C-terminal domain"/>
    <property type="match status" value="1"/>
</dbReference>
<feature type="transmembrane region" description="Helical" evidence="1">
    <location>
        <begin position="81"/>
        <end position="106"/>
    </location>
</feature>
<keyword evidence="3" id="KW-0418">Kinase</keyword>
<dbReference type="Proteomes" id="UP000030003">
    <property type="component" value="Unassembled WGS sequence"/>
</dbReference>
<keyword evidence="1" id="KW-0472">Membrane</keyword>
<evidence type="ECO:0000313" key="3">
    <source>
        <dbReference type="EMBL" id="KGO98642.1"/>
    </source>
</evidence>
<dbReference type="STRING" id="1385515.GCA_000423325_00857"/>
<evidence type="ECO:0000313" key="4">
    <source>
        <dbReference type="Proteomes" id="UP000030003"/>
    </source>
</evidence>
<name>A0A0A0M9H6_9GAMM</name>
<feature type="transmembrane region" description="Helical" evidence="1">
    <location>
        <begin position="9"/>
        <end position="31"/>
    </location>
</feature>
<gene>
    <name evidence="3" type="ORF">N791_00760</name>
</gene>
<dbReference type="PANTHER" id="PTHR34220:SF7">
    <property type="entry name" value="SENSOR HISTIDINE KINASE YPDA"/>
    <property type="match status" value="1"/>
</dbReference>
<dbReference type="SUPFAM" id="SSF55874">
    <property type="entry name" value="ATPase domain of HSP90 chaperone/DNA topoisomerase II/histidine kinase"/>
    <property type="match status" value="1"/>
</dbReference>
<sequence>MKNDSRRFWVLNALVWGVYAALGTYSMVASAGWSSGAVLITTTFGLMLFLASGAVRAIALRGDWLDRDARGLALRMLASSVIGAVFVQAVIAAVLLSALALGWVTVPGGQANYSPGAFFAYLTGTAVPLVLWSAGWAGARALRRARDSELARLKAEAGRQRMELELLRARLNPHFVFNALNNLRALISEDPVRARDLVTRLSGTLRQALEHNPRSLVSLSEEMAVVEDYLGIEGVHYEQRLRVRRHIDGDALQALVPPMSLQLLVENAIKHGIGSTPGGGELTISARQDGGVLHIEVGNPGRLRDASRRGVGLAYLRTQLEQMDPPGALDLREEGARVLARMEVAQ</sequence>
<dbReference type="InterPro" id="IPR036890">
    <property type="entry name" value="HATPase_C_sf"/>
</dbReference>
<dbReference type="InterPro" id="IPR010559">
    <property type="entry name" value="Sig_transdc_His_kin_internal"/>
</dbReference>
<dbReference type="GO" id="GO:0016020">
    <property type="term" value="C:membrane"/>
    <property type="evidence" value="ECO:0007669"/>
    <property type="project" value="InterPro"/>
</dbReference>
<dbReference type="OrthoDB" id="2514702at2"/>
<feature type="transmembrane region" description="Helical" evidence="1">
    <location>
        <begin position="118"/>
        <end position="139"/>
    </location>
</feature>
<proteinExistence type="predicted"/>
<evidence type="ECO:0000256" key="1">
    <source>
        <dbReference type="SAM" id="Phobius"/>
    </source>
</evidence>
<reference evidence="3 4" key="1">
    <citation type="submission" date="2013-08" db="EMBL/GenBank/DDBJ databases">
        <title>Genomic analysis of Lysobacter defluvii.</title>
        <authorList>
            <person name="Wang Q."/>
            <person name="Wang G."/>
        </authorList>
    </citation>
    <scope>NUCLEOTIDE SEQUENCE [LARGE SCALE GENOMIC DNA]</scope>
    <source>
        <strain evidence="3 4">IMMIB APB-9</strain>
    </source>
</reference>
<dbReference type="GO" id="GO:0000155">
    <property type="term" value="F:phosphorelay sensor kinase activity"/>
    <property type="evidence" value="ECO:0007669"/>
    <property type="project" value="InterPro"/>
</dbReference>
<dbReference type="eggNOG" id="COG2972">
    <property type="taxonomic scope" value="Bacteria"/>
</dbReference>
<keyword evidence="1" id="KW-1133">Transmembrane helix</keyword>
<accession>A0A0A0M9H6</accession>
<feature type="domain" description="Signal transduction histidine kinase internal region" evidence="2">
    <location>
        <begin position="162"/>
        <end position="241"/>
    </location>
</feature>
<protein>
    <submittedName>
        <fullName evidence="3">Histidine kinase</fullName>
    </submittedName>
</protein>
<keyword evidence="4" id="KW-1185">Reference proteome</keyword>
<dbReference type="Pfam" id="PF06580">
    <property type="entry name" value="His_kinase"/>
    <property type="match status" value="1"/>
</dbReference>
<dbReference type="RefSeq" id="WP_027069327.1">
    <property type="nucleotide sequence ID" value="NZ_AUHT01000005.1"/>
</dbReference>
<keyword evidence="3" id="KW-0808">Transferase</keyword>
<organism evidence="3 4">
    <name type="scientific">Lysobacter defluvii IMMIB APB-9 = DSM 18482</name>
    <dbReference type="NCBI Taxonomy" id="1385515"/>
    <lineage>
        <taxon>Bacteria</taxon>
        <taxon>Pseudomonadati</taxon>
        <taxon>Pseudomonadota</taxon>
        <taxon>Gammaproteobacteria</taxon>
        <taxon>Lysobacterales</taxon>
        <taxon>Lysobacteraceae</taxon>
        <taxon>Novilysobacter</taxon>
    </lineage>
</organism>
<evidence type="ECO:0000259" key="2">
    <source>
        <dbReference type="Pfam" id="PF06580"/>
    </source>
</evidence>
<dbReference type="InterPro" id="IPR050640">
    <property type="entry name" value="Bact_2-comp_sensor_kinase"/>
</dbReference>
<dbReference type="PANTHER" id="PTHR34220">
    <property type="entry name" value="SENSOR HISTIDINE KINASE YPDA"/>
    <property type="match status" value="1"/>
</dbReference>
<dbReference type="EMBL" id="AVBH01000061">
    <property type="protein sequence ID" value="KGO98642.1"/>
    <property type="molecule type" value="Genomic_DNA"/>
</dbReference>
<feature type="transmembrane region" description="Helical" evidence="1">
    <location>
        <begin position="37"/>
        <end position="60"/>
    </location>
</feature>
<comment type="caution">
    <text evidence="3">The sequence shown here is derived from an EMBL/GenBank/DDBJ whole genome shotgun (WGS) entry which is preliminary data.</text>
</comment>